<gene>
    <name evidence="4" type="ORF">B5766_04835</name>
</gene>
<dbReference type="Gene3D" id="3.90.1150.10">
    <property type="entry name" value="Aspartate Aminotransferase, domain 1"/>
    <property type="match status" value="1"/>
</dbReference>
<dbReference type="InterPro" id="IPR015424">
    <property type="entry name" value="PyrdxlP-dep_Trfase"/>
</dbReference>
<dbReference type="InterPro" id="IPR005814">
    <property type="entry name" value="Aminotrans_3"/>
</dbReference>
<keyword evidence="2 3" id="KW-0663">Pyridoxal phosphate</keyword>
<dbReference type="Proteomes" id="UP000219994">
    <property type="component" value="Unassembled WGS sequence"/>
</dbReference>
<name>A0A2A6FT28_9MICO</name>
<evidence type="ECO:0000256" key="1">
    <source>
        <dbReference type="ARBA" id="ARBA00001933"/>
    </source>
</evidence>
<dbReference type="GO" id="GO:0030170">
    <property type="term" value="F:pyridoxal phosphate binding"/>
    <property type="evidence" value="ECO:0007669"/>
    <property type="project" value="InterPro"/>
</dbReference>
<dbReference type="InterPro" id="IPR015422">
    <property type="entry name" value="PyrdxlP-dep_Trfase_small"/>
</dbReference>
<sequence>MYGHKNVAHLPAGFPQFFEKGLGASIWDADGHEYIDMMCSWGPIILGHQNPLVDEAVRQQLAQGECFNGPSSRMVELAELLTDTVAHADWALFCKNGTDATTLAVAVARTETSKRKVIMANGSYHGIAAWSSSPTAAGIPADERAHTIRIEYNDVASLRAAVSEADDDLAALVLTPLRHDISRDLEPVSPEFARAARELCNRHNAVLILDEVRTGFRIDPVGSWTSLGVQPDLSAWSKALGNGHAIAALLGTRTLEAAATRITATGSFWFGSVPMAAALATVREIRRPESQAILTASGTKLQNCLRTQAASYGLDVNVSGPPALPFMTFANDPGFELSAVWARAALDEGAYFHPTHNWFLGTAHTDAVIDRVLNATDLAFARVARVTAEPGADRLLRAG</sequence>
<dbReference type="PANTHER" id="PTHR43713:SF3">
    <property type="entry name" value="GLUTAMATE-1-SEMIALDEHYDE 2,1-AMINOMUTASE 1, CHLOROPLASTIC-RELATED"/>
    <property type="match status" value="1"/>
</dbReference>
<dbReference type="GO" id="GO:0008483">
    <property type="term" value="F:transaminase activity"/>
    <property type="evidence" value="ECO:0007669"/>
    <property type="project" value="InterPro"/>
</dbReference>
<proteinExistence type="inferred from homology"/>
<dbReference type="InterPro" id="IPR049704">
    <property type="entry name" value="Aminotrans_3_PPA_site"/>
</dbReference>
<dbReference type="InterPro" id="IPR015421">
    <property type="entry name" value="PyrdxlP-dep_Trfase_major"/>
</dbReference>
<dbReference type="Pfam" id="PF00202">
    <property type="entry name" value="Aminotran_3"/>
    <property type="match status" value="1"/>
</dbReference>
<dbReference type="SUPFAM" id="SSF53383">
    <property type="entry name" value="PLP-dependent transferases"/>
    <property type="match status" value="1"/>
</dbReference>
<organism evidence="4 5">
    <name type="scientific">Candidatus Lumbricidiphila eiseniae</name>
    <dbReference type="NCBI Taxonomy" id="1969409"/>
    <lineage>
        <taxon>Bacteria</taxon>
        <taxon>Bacillati</taxon>
        <taxon>Actinomycetota</taxon>
        <taxon>Actinomycetes</taxon>
        <taxon>Micrococcales</taxon>
        <taxon>Microbacteriaceae</taxon>
        <taxon>Candidatus Lumbricidiphila</taxon>
    </lineage>
</organism>
<accession>A0A2A6FT28</accession>
<evidence type="ECO:0000256" key="3">
    <source>
        <dbReference type="RuleBase" id="RU003560"/>
    </source>
</evidence>
<evidence type="ECO:0000313" key="4">
    <source>
        <dbReference type="EMBL" id="PDQ35828.1"/>
    </source>
</evidence>
<evidence type="ECO:0000256" key="2">
    <source>
        <dbReference type="ARBA" id="ARBA00022898"/>
    </source>
</evidence>
<comment type="cofactor">
    <cofactor evidence="1">
        <name>pyridoxal 5'-phosphate</name>
        <dbReference type="ChEBI" id="CHEBI:597326"/>
    </cofactor>
</comment>
<dbReference type="PANTHER" id="PTHR43713">
    <property type="entry name" value="GLUTAMATE-1-SEMIALDEHYDE 2,1-AMINOMUTASE"/>
    <property type="match status" value="1"/>
</dbReference>
<dbReference type="EMBL" id="NAEP01000028">
    <property type="protein sequence ID" value="PDQ35828.1"/>
    <property type="molecule type" value="Genomic_DNA"/>
</dbReference>
<dbReference type="AlphaFoldDB" id="A0A2A6FT28"/>
<comment type="similarity">
    <text evidence="3">Belongs to the class-III pyridoxal-phosphate-dependent aminotransferase family.</text>
</comment>
<evidence type="ECO:0000313" key="5">
    <source>
        <dbReference type="Proteomes" id="UP000219994"/>
    </source>
</evidence>
<dbReference type="PROSITE" id="PS00600">
    <property type="entry name" value="AA_TRANSFER_CLASS_3"/>
    <property type="match status" value="1"/>
</dbReference>
<reference evidence="5" key="1">
    <citation type="submission" date="2017-03" db="EMBL/GenBank/DDBJ databases">
        <authorList>
            <person name="Lund M.B."/>
        </authorList>
    </citation>
    <scope>NUCLEOTIDE SEQUENCE [LARGE SCALE GENOMIC DNA]</scope>
</reference>
<protein>
    <submittedName>
        <fullName evidence="4">Glutamate-1-semialdehyde 2,1-aminomutase</fullName>
    </submittedName>
</protein>
<dbReference type="Gene3D" id="3.40.640.10">
    <property type="entry name" value="Type I PLP-dependent aspartate aminotransferase-like (Major domain)"/>
    <property type="match status" value="1"/>
</dbReference>
<comment type="caution">
    <text evidence="4">The sequence shown here is derived from an EMBL/GenBank/DDBJ whole genome shotgun (WGS) entry which is preliminary data.</text>
</comment>